<keyword evidence="3" id="KW-1185">Reference proteome</keyword>
<dbReference type="Gene3D" id="3.30.420.10">
    <property type="entry name" value="Ribonuclease H-like superfamily/Ribonuclease H"/>
    <property type="match status" value="1"/>
</dbReference>
<accession>A0A1G5NTH1</accession>
<dbReference type="GO" id="GO:0003676">
    <property type="term" value="F:nucleic acid binding"/>
    <property type="evidence" value="ECO:0007669"/>
    <property type="project" value="InterPro"/>
</dbReference>
<gene>
    <name evidence="2" type="ORF">SAMN03080610_02620</name>
</gene>
<dbReference type="OrthoDB" id="9777169at2"/>
<dbReference type="InterPro" id="IPR036397">
    <property type="entry name" value="RNaseH_sf"/>
</dbReference>
<proteinExistence type="predicted"/>
<name>A0A1G5NTH1_AFIMA</name>
<evidence type="ECO:0000313" key="2">
    <source>
        <dbReference type="EMBL" id="SCZ40633.1"/>
    </source>
</evidence>
<dbReference type="EMBL" id="FMVW01000006">
    <property type="protein sequence ID" value="SCZ40633.1"/>
    <property type="molecule type" value="Genomic_DNA"/>
</dbReference>
<reference evidence="2 3" key="1">
    <citation type="submission" date="2016-10" db="EMBL/GenBank/DDBJ databases">
        <authorList>
            <person name="de Groot N.N."/>
        </authorList>
    </citation>
    <scope>NUCLEOTIDE SEQUENCE [LARGE SCALE GENOMIC DNA]</scope>
    <source>
        <strain evidence="2 3">DSM 2698</strain>
    </source>
</reference>
<organism evidence="2 3">
    <name type="scientific">Afifella marina DSM 2698</name>
    <dbReference type="NCBI Taxonomy" id="1120955"/>
    <lineage>
        <taxon>Bacteria</taxon>
        <taxon>Pseudomonadati</taxon>
        <taxon>Pseudomonadota</taxon>
        <taxon>Alphaproteobacteria</taxon>
        <taxon>Hyphomicrobiales</taxon>
        <taxon>Afifellaceae</taxon>
        <taxon>Afifella</taxon>
    </lineage>
</organism>
<keyword evidence="2" id="KW-0540">Nuclease</keyword>
<keyword evidence="2" id="KW-0378">Hydrolase</keyword>
<evidence type="ECO:0000256" key="1">
    <source>
        <dbReference type="SAM" id="MobiDB-lite"/>
    </source>
</evidence>
<dbReference type="Proteomes" id="UP000199347">
    <property type="component" value="Unassembled WGS sequence"/>
</dbReference>
<sequence length="131" mass="14415">MADLITTLGLDIGTNSLGWAIIETLGEPGQYPEGRIVGCGVRIFSQSDMAGRDPQSKASLAVARREARGARRRRDRYLKRRRRLLDVLTEHGLMPGDPESQEALICDTQDGEDGDLSSSVYALRVGREEAE</sequence>
<keyword evidence="2" id="KW-0255">Endonuclease</keyword>
<feature type="region of interest" description="Disordered" evidence="1">
    <location>
        <begin position="90"/>
        <end position="117"/>
    </location>
</feature>
<dbReference type="RefSeq" id="WP_092813868.1">
    <property type="nucleotide sequence ID" value="NZ_FMVW01000006.1"/>
</dbReference>
<dbReference type="GO" id="GO:0004519">
    <property type="term" value="F:endonuclease activity"/>
    <property type="evidence" value="ECO:0007669"/>
    <property type="project" value="UniProtKB-KW"/>
</dbReference>
<feature type="region of interest" description="Disordered" evidence="1">
    <location>
        <begin position="48"/>
        <end position="67"/>
    </location>
</feature>
<evidence type="ECO:0000313" key="3">
    <source>
        <dbReference type="Proteomes" id="UP000199347"/>
    </source>
</evidence>
<dbReference type="AlphaFoldDB" id="A0A1G5NTH1"/>
<protein>
    <submittedName>
        <fullName evidence="2">CRISPR-associated endonuclease Csn1</fullName>
    </submittedName>
</protein>